<organism evidence="1">
    <name type="scientific">Bartonella rochalimae ATCC BAA-1498</name>
    <dbReference type="NCBI Taxonomy" id="685782"/>
    <lineage>
        <taxon>Bacteria</taxon>
        <taxon>Pseudomonadati</taxon>
        <taxon>Pseudomonadota</taxon>
        <taxon>Alphaproteobacteria</taxon>
        <taxon>Hyphomicrobiales</taxon>
        <taxon>Bartonellaceae</taxon>
        <taxon>Bartonella</taxon>
    </lineage>
</organism>
<reference evidence="1" key="1">
    <citation type="journal article" date="2011" name="PLoS Genet.">
        <title>Parallel evolution of a type IV secretion system in radiating lineages of the host-restricted bacterial pathogen Bartonella.</title>
        <authorList>
            <person name="Engel P."/>
            <person name="Salzburger W."/>
            <person name="Liesch M."/>
            <person name="Chang C.C."/>
            <person name="Maruyama S."/>
            <person name="Lanz C."/>
            <person name="Calteau A."/>
            <person name="Lajus A."/>
            <person name="Medigue C."/>
            <person name="Schuster S.C."/>
            <person name="Dehio C."/>
        </authorList>
    </citation>
    <scope>NUCLEOTIDE SEQUENCE</scope>
    <source>
        <strain evidence="1">ATCC BAA-1498</strain>
    </source>
</reference>
<proteinExistence type="predicted"/>
<evidence type="ECO:0000313" key="1">
    <source>
        <dbReference type="EMBL" id="CBI77456.1"/>
    </source>
</evidence>
<accession>E6YKR8</accession>
<dbReference type="EMBL" id="FN645457">
    <property type="protein sequence ID" value="CBI77456.1"/>
    <property type="molecule type" value="Genomic_DNA"/>
</dbReference>
<sequence length="50" mass="5908">MNNIHYNNFLKISDHSSKYYLEYNHILTNIPNSLSAQNIKLLLNDKKKNS</sequence>
<gene>
    <name evidence="1" type="ORF">BARRO_30037</name>
</gene>
<protein>
    <submittedName>
        <fullName evidence="1">Uncharacterized protein</fullName>
    </submittedName>
</protein>
<name>E6YKR8_9HYPH</name>
<dbReference type="AlphaFoldDB" id="E6YKR8"/>